<sequence length="48" mass="5334">MTRSKTIAANAAANAPVVEPEPIANETTDDNSTVLYPSMFNRWELPLW</sequence>
<accession>A0A6C0LFS6</accession>
<reference evidence="1" key="1">
    <citation type="journal article" date="2020" name="Nature">
        <title>Giant virus diversity and host interactions through global metagenomics.</title>
        <authorList>
            <person name="Schulz F."/>
            <person name="Roux S."/>
            <person name="Paez-Espino D."/>
            <person name="Jungbluth S."/>
            <person name="Walsh D.A."/>
            <person name="Denef V.J."/>
            <person name="McMahon K.D."/>
            <person name="Konstantinidis K.T."/>
            <person name="Eloe-Fadrosh E.A."/>
            <person name="Kyrpides N.C."/>
            <person name="Woyke T."/>
        </authorList>
    </citation>
    <scope>NUCLEOTIDE SEQUENCE</scope>
    <source>
        <strain evidence="1">GVMAG-M-3300027804-47</strain>
    </source>
</reference>
<name>A0A6C0LFS6_9ZZZZ</name>
<dbReference type="AlphaFoldDB" id="A0A6C0LFS6"/>
<organism evidence="1">
    <name type="scientific">viral metagenome</name>
    <dbReference type="NCBI Taxonomy" id="1070528"/>
    <lineage>
        <taxon>unclassified sequences</taxon>
        <taxon>metagenomes</taxon>
        <taxon>organismal metagenomes</taxon>
    </lineage>
</organism>
<proteinExistence type="predicted"/>
<protein>
    <submittedName>
        <fullName evidence="1">Uncharacterized protein</fullName>
    </submittedName>
</protein>
<evidence type="ECO:0000313" key="1">
    <source>
        <dbReference type="EMBL" id="QHU29270.1"/>
    </source>
</evidence>
<dbReference type="EMBL" id="MN740483">
    <property type="protein sequence ID" value="QHU29270.1"/>
    <property type="molecule type" value="Genomic_DNA"/>
</dbReference>